<dbReference type="HOGENOM" id="CLU_014841_3_0_5"/>
<reference evidence="11 12" key="1">
    <citation type="submission" date="2012-02" db="EMBL/GenBank/DDBJ databases">
        <title>Shotgun genome sequence of Phaeospirillum photometricum DSM 122.</title>
        <authorList>
            <person name="Duquesne K."/>
            <person name="Sturgis J."/>
        </authorList>
    </citation>
    <scope>NUCLEOTIDE SEQUENCE [LARGE SCALE GENOMIC DNA]</scope>
    <source>
        <strain evidence="12">DSM122</strain>
    </source>
</reference>
<dbReference type="InterPro" id="IPR050066">
    <property type="entry name" value="UvrABC_protein_C"/>
</dbReference>
<evidence type="ECO:0000256" key="6">
    <source>
        <dbReference type="ARBA" id="ARBA00023236"/>
    </source>
</evidence>
<dbReference type="InterPro" id="IPR036876">
    <property type="entry name" value="UVR_dom_sf"/>
</dbReference>
<evidence type="ECO:0000256" key="5">
    <source>
        <dbReference type="ARBA" id="ARBA00023204"/>
    </source>
</evidence>
<comment type="subcellular location">
    <subcellularLocation>
        <location evidence="7">Cytoplasm</location>
    </subcellularLocation>
</comment>
<dbReference type="Proteomes" id="UP000033220">
    <property type="component" value="Chromosome DSM 122"/>
</dbReference>
<dbReference type="SMART" id="SM00465">
    <property type="entry name" value="GIYc"/>
    <property type="match status" value="1"/>
</dbReference>
<dbReference type="eggNOG" id="COG0322">
    <property type="taxonomic scope" value="Bacteria"/>
</dbReference>
<dbReference type="PANTHER" id="PTHR30562:SF1">
    <property type="entry name" value="UVRABC SYSTEM PROTEIN C"/>
    <property type="match status" value="1"/>
</dbReference>
<proteinExistence type="inferred from homology"/>
<accession>H6SLI9</accession>
<dbReference type="Pfam" id="PF22920">
    <property type="entry name" value="UvrC_RNaseH"/>
    <property type="match status" value="1"/>
</dbReference>
<dbReference type="NCBIfam" id="TIGR00194">
    <property type="entry name" value="uvrC"/>
    <property type="match status" value="1"/>
</dbReference>
<dbReference type="InterPro" id="IPR000305">
    <property type="entry name" value="GIY-YIG_endonuc"/>
</dbReference>
<dbReference type="FunFam" id="3.40.1440.10:FF:000001">
    <property type="entry name" value="UvrABC system protein C"/>
    <property type="match status" value="1"/>
</dbReference>
<dbReference type="Gene3D" id="4.10.860.10">
    <property type="entry name" value="UVR domain"/>
    <property type="match status" value="1"/>
</dbReference>
<dbReference type="Pfam" id="PF01541">
    <property type="entry name" value="GIY-YIG"/>
    <property type="match status" value="1"/>
</dbReference>
<dbReference type="EMBL" id="HE663493">
    <property type="protein sequence ID" value="CCG08854.1"/>
    <property type="molecule type" value="Genomic_DNA"/>
</dbReference>
<feature type="domain" description="UvrC family homology region profile" evidence="10">
    <location>
        <begin position="266"/>
        <end position="496"/>
    </location>
</feature>
<dbReference type="HAMAP" id="MF_00203">
    <property type="entry name" value="UvrC"/>
    <property type="match status" value="1"/>
</dbReference>
<evidence type="ECO:0000256" key="4">
    <source>
        <dbReference type="ARBA" id="ARBA00022881"/>
    </source>
</evidence>
<feature type="domain" description="GIY-YIG" evidence="9">
    <location>
        <begin position="27"/>
        <end position="105"/>
    </location>
</feature>
<keyword evidence="6 7" id="KW-0742">SOS response</keyword>
<dbReference type="CDD" id="cd10434">
    <property type="entry name" value="GIY-YIG_UvrC_Cho"/>
    <property type="match status" value="1"/>
</dbReference>
<dbReference type="KEGG" id="rpm:RSPPHO_02228"/>
<dbReference type="GO" id="GO:0006289">
    <property type="term" value="P:nucleotide-excision repair"/>
    <property type="evidence" value="ECO:0007669"/>
    <property type="project" value="UniProtKB-UniRule"/>
</dbReference>
<comment type="function">
    <text evidence="7">The UvrABC repair system catalyzes the recognition and processing of DNA lesions. UvrC both incises the 5' and 3' sides of the lesion. The N-terminal half is responsible for the 3' incision and the C-terminal half is responsible for the 5' incision.</text>
</comment>
<dbReference type="InterPro" id="IPR010994">
    <property type="entry name" value="RuvA_2-like"/>
</dbReference>
<protein>
    <recommendedName>
        <fullName evidence="7">UvrABC system protein C</fullName>
        <shortName evidence="7">Protein UvrC</shortName>
    </recommendedName>
    <alternativeName>
        <fullName evidence="7">Excinuclease ABC subunit C</fullName>
    </alternativeName>
</protein>
<dbReference type="PROSITE" id="PS50151">
    <property type="entry name" value="UVR"/>
    <property type="match status" value="1"/>
</dbReference>
<sequence>MVQAMEDLSPPLIGADLIRSQLRLLPMSPGVYRMIDTRGDILYVGKARELRRRVTSYTQTHRLPIRLQRMVAQTVALEIITTHTEAEALLLESNLIKQLKPRYNILLRDDKSFPYIEITPGHPFPRIVKVRGGRPQGGSHFGPFASGRAVNDTLYALQRAFMLRTCTDSVFANRSRACLLYQIKRCSGPCVERISAAEYGALVEEARAFLSGKSTALQRELARRMEEAAAALAFEAAAVFRDRIKALTNVQGHQDINLPTLGEADIVALHAEGGQTCVQVFFFRGGRNNGNRPFFPTHGADQSRGEVLESFIGQFYARMPPPRLILLSEDLPNRELVEKALTLRAGTRVTVVVPRRGNRRKLVDHAALNAREALGRRLAETTAHRTLLAGVAQAFHLERPPERVEIYDNSHIQGTHAVGAMVVAGPEGFVKTAYRTFTIRDPSTTPGDDFAMMREVMRRRFSRARTEDPERTRGQWPDLVLIDGGPGQISAVGAVLAELGIHDLVVVGVAKGPDRDAGRERFFPLTGGGPLSFAPNDPVLCYLQRLRDEAHRFAIGSHRAKRSRALSGSPLDTIPGIGASRKKALLHHFGSARAVAQAGLADLEVVEGISAALAKKVYDHFHGGG</sequence>
<dbReference type="InterPro" id="IPR001943">
    <property type="entry name" value="UVR_dom"/>
</dbReference>
<comment type="subunit">
    <text evidence="7">Interacts with UvrB in an incision complex.</text>
</comment>
<dbReference type="Pfam" id="PF14520">
    <property type="entry name" value="HHH_5"/>
    <property type="match status" value="1"/>
</dbReference>
<keyword evidence="5 7" id="KW-0234">DNA repair</keyword>
<evidence type="ECO:0000256" key="2">
    <source>
        <dbReference type="ARBA" id="ARBA00022763"/>
    </source>
</evidence>
<evidence type="ECO:0000313" key="11">
    <source>
        <dbReference type="EMBL" id="CCG08854.1"/>
    </source>
</evidence>
<dbReference type="GO" id="GO:0009432">
    <property type="term" value="P:SOS response"/>
    <property type="evidence" value="ECO:0007669"/>
    <property type="project" value="UniProtKB-UniRule"/>
</dbReference>
<dbReference type="InterPro" id="IPR035901">
    <property type="entry name" value="GIY-YIG_endonuc_sf"/>
</dbReference>
<dbReference type="SUPFAM" id="SSF46600">
    <property type="entry name" value="C-terminal UvrC-binding domain of UvrB"/>
    <property type="match status" value="1"/>
</dbReference>
<evidence type="ECO:0000256" key="7">
    <source>
        <dbReference type="HAMAP-Rule" id="MF_00203"/>
    </source>
</evidence>
<dbReference type="PANTHER" id="PTHR30562">
    <property type="entry name" value="UVRC/OXIDOREDUCTASE"/>
    <property type="match status" value="1"/>
</dbReference>
<dbReference type="SUPFAM" id="SSF47781">
    <property type="entry name" value="RuvA domain 2-like"/>
    <property type="match status" value="1"/>
</dbReference>
<evidence type="ECO:0000259" key="10">
    <source>
        <dbReference type="PROSITE" id="PS50165"/>
    </source>
</evidence>
<dbReference type="PATRIC" id="fig|1150469.3.peg.2504"/>
<keyword evidence="12" id="KW-1185">Reference proteome</keyword>
<dbReference type="InterPro" id="IPR047296">
    <property type="entry name" value="GIY-YIG_UvrC_Cho"/>
</dbReference>
<dbReference type="InterPro" id="IPR038476">
    <property type="entry name" value="UvrC_RNase_H_dom_sf"/>
</dbReference>
<dbReference type="GO" id="GO:0005737">
    <property type="term" value="C:cytoplasm"/>
    <property type="evidence" value="ECO:0007669"/>
    <property type="project" value="UniProtKB-SubCell"/>
</dbReference>
<dbReference type="Pfam" id="PF02151">
    <property type="entry name" value="UVR"/>
    <property type="match status" value="1"/>
</dbReference>
<organism evidence="11 12">
    <name type="scientific">Pararhodospirillum photometricum DSM 122</name>
    <dbReference type="NCBI Taxonomy" id="1150469"/>
    <lineage>
        <taxon>Bacteria</taxon>
        <taxon>Pseudomonadati</taxon>
        <taxon>Pseudomonadota</taxon>
        <taxon>Alphaproteobacteria</taxon>
        <taxon>Rhodospirillales</taxon>
        <taxon>Rhodospirillaceae</taxon>
        <taxon>Pararhodospirillum</taxon>
    </lineage>
</organism>
<evidence type="ECO:0000256" key="3">
    <source>
        <dbReference type="ARBA" id="ARBA00022769"/>
    </source>
</evidence>
<dbReference type="Gene3D" id="3.40.1440.10">
    <property type="entry name" value="GIY-YIG endonuclease"/>
    <property type="match status" value="1"/>
</dbReference>
<dbReference type="Gene3D" id="3.30.420.340">
    <property type="entry name" value="UvrC, RNAse H endonuclease domain"/>
    <property type="match status" value="1"/>
</dbReference>
<dbReference type="FunFam" id="3.30.420.340:FF:000001">
    <property type="entry name" value="UvrABC system protein C"/>
    <property type="match status" value="1"/>
</dbReference>
<dbReference type="PROSITE" id="PS50165">
    <property type="entry name" value="UVRC"/>
    <property type="match status" value="1"/>
</dbReference>
<keyword evidence="4 7" id="KW-0267">Excision nuclease</keyword>
<comment type="similarity">
    <text evidence="7">Belongs to the UvrC family.</text>
</comment>
<dbReference type="PROSITE" id="PS50164">
    <property type="entry name" value="GIY_YIG"/>
    <property type="match status" value="1"/>
</dbReference>
<name>H6SLI9_PARPM</name>
<dbReference type="InterPro" id="IPR001162">
    <property type="entry name" value="UvrC_RNase_H_dom"/>
</dbReference>
<keyword evidence="3 7" id="KW-0228">DNA excision</keyword>
<feature type="domain" description="UVR" evidence="8">
    <location>
        <begin position="215"/>
        <end position="250"/>
    </location>
</feature>
<dbReference type="InterPro" id="IPR004791">
    <property type="entry name" value="UvrC"/>
</dbReference>
<dbReference type="STRING" id="1150469.RSPPHO_02228"/>
<dbReference type="GO" id="GO:0003677">
    <property type="term" value="F:DNA binding"/>
    <property type="evidence" value="ECO:0007669"/>
    <property type="project" value="UniProtKB-UniRule"/>
</dbReference>
<evidence type="ECO:0000259" key="9">
    <source>
        <dbReference type="PROSITE" id="PS50164"/>
    </source>
</evidence>
<dbReference type="Gene3D" id="1.10.150.20">
    <property type="entry name" value="5' to 3' exonuclease, C-terminal subdomain"/>
    <property type="match status" value="1"/>
</dbReference>
<dbReference type="GO" id="GO:0009381">
    <property type="term" value="F:excinuclease ABC activity"/>
    <property type="evidence" value="ECO:0007669"/>
    <property type="project" value="UniProtKB-UniRule"/>
</dbReference>
<dbReference type="NCBIfam" id="NF001824">
    <property type="entry name" value="PRK00558.1-5"/>
    <property type="match status" value="1"/>
</dbReference>
<dbReference type="GO" id="GO:0009380">
    <property type="term" value="C:excinuclease repair complex"/>
    <property type="evidence" value="ECO:0007669"/>
    <property type="project" value="InterPro"/>
</dbReference>
<evidence type="ECO:0000256" key="1">
    <source>
        <dbReference type="ARBA" id="ARBA00022490"/>
    </source>
</evidence>
<dbReference type="SUPFAM" id="SSF82771">
    <property type="entry name" value="GIY-YIG endonuclease"/>
    <property type="match status" value="1"/>
</dbReference>
<evidence type="ECO:0000313" key="12">
    <source>
        <dbReference type="Proteomes" id="UP000033220"/>
    </source>
</evidence>
<keyword evidence="1 7" id="KW-0963">Cytoplasm</keyword>
<gene>
    <name evidence="7 11" type="primary">uvrC</name>
    <name evidence="11" type="ORF">RSPPHO_02228</name>
</gene>
<evidence type="ECO:0000259" key="8">
    <source>
        <dbReference type="PROSITE" id="PS50151"/>
    </source>
</evidence>
<keyword evidence="2 7" id="KW-0227">DNA damage</keyword>
<dbReference type="AlphaFoldDB" id="H6SLI9"/>
<dbReference type="Pfam" id="PF08459">
    <property type="entry name" value="UvrC_RNaseH_dom"/>
    <property type="match status" value="1"/>
</dbReference>